<sequence length="190" mass="20659">MPGKYLFGPLPYPSLTIINFSSKDACEYICHVQNDIKDVSSNSVHLTCIECLKIYISTASQYVANGSDHIINCNISGTPTASSLSCSKFNNSEEEEVIEKYSGGTLDNPALVVIGFTVGDEGKYLCRVENIAGITESNTVQLNCVDGNMSSPSLTYSEVRSEHEGMYICCAANEAGLVSSNEIMVHYKRK</sequence>
<proteinExistence type="predicted"/>
<dbReference type="Gene3D" id="2.60.40.10">
    <property type="entry name" value="Immunoglobulins"/>
    <property type="match status" value="2"/>
</dbReference>
<gene>
    <name evidence="2" type="ORF">MCOR_34917</name>
</gene>
<feature type="domain" description="Ig-like" evidence="1">
    <location>
        <begin position="52"/>
        <end position="141"/>
    </location>
</feature>
<dbReference type="OrthoDB" id="10010359at2759"/>
<dbReference type="InterPro" id="IPR007110">
    <property type="entry name" value="Ig-like_dom"/>
</dbReference>
<accession>A0A6J8CY06</accession>
<dbReference type="EMBL" id="CACVKT020006305">
    <property type="protein sequence ID" value="CAC5400765.1"/>
    <property type="molecule type" value="Genomic_DNA"/>
</dbReference>
<dbReference type="PROSITE" id="PS50835">
    <property type="entry name" value="IG_LIKE"/>
    <property type="match status" value="1"/>
</dbReference>
<dbReference type="InterPro" id="IPR013783">
    <property type="entry name" value="Ig-like_fold"/>
</dbReference>
<dbReference type="AlphaFoldDB" id="A0A6J8CY06"/>
<dbReference type="Proteomes" id="UP000507470">
    <property type="component" value="Unassembled WGS sequence"/>
</dbReference>
<evidence type="ECO:0000313" key="3">
    <source>
        <dbReference type="Proteomes" id="UP000507470"/>
    </source>
</evidence>
<keyword evidence="3" id="KW-1185">Reference proteome</keyword>
<reference evidence="2 3" key="1">
    <citation type="submission" date="2020-06" db="EMBL/GenBank/DDBJ databases">
        <authorList>
            <person name="Li R."/>
            <person name="Bekaert M."/>
        </authorList>
    </citation>
    <scope>NUCLEOTIDE SEQUENCE [LARGE SCALE GENOMIC DNA]</scope>
    <source>
        <strain evidence="3">wild</strain>
    </source>
</reference>
<protein>
    <recommendedName>
        <fullName evidence="1">Ig-like domain-containing protein</fullName>
    </recommendedName>
</protein>
<organism evidence="2 3">
    <name type="scientific">Mytilus coruscus</name>
    <name type="common">Sea mussel</name>
    <dbReference type="NCBI Taxonomy" id="42192"/>
    <lineage>
        <taxon>Eukaryota</taxon>
        <taxon>Metazoa</taxon>
        <taxon>Spiralia</taxon>
        <taxon>Lophotrochozoa</taxon>
        <taxon>Mollusca</taxon>
        <taxon>Bivalvia</taxon>
        <taxon>Autobranchia</taxon>
        <taxon>Pteriomorphia</taxon>
        <taxon>Mytilida</taxon>
        <taxon>Mytiloidea</taxon>
        <taxon>Mytilidae</taxon>
        <taxon>Mytilinae</taxon>
        <taxon>Mytilus</taxon>
    </lineage>
</organism>
<dbReference type="InterPro" id="IPR036179">
    <property type="entry name" value="Ig-like_dom_sf"/>
</dbReference>
<name>A0A6J8CY06_MYTCO</name>
<dbReference type="SUPFAM" id="SSF48726">
    <property type="entry name" value="Immunoglobulin"/>
    <property type="match status" value="2"/>
</dbReference>
<evidence type="ECO:0000259" key="1">
    <source>
        <dbReference type="PROSITE" id="PS50835"/>
    </source>
</evidence>
<evidence type="ECO:0000313" key="2">
    <source>
        <dbReference type="EMBL" id="CAC5400765.1"/>
    </source>
</evidence>